<evidence type="ECO:0000256" key="2">
    <source>
        <dbReference type="ARBA" id="ARBA00022908"/>
    </source>
</evidence>
<keyword evidence="3" id="KW-0230">DNA invertase</keyword>
<dbReference type="PANTHER" id="PTHR30461">
    <property type="entry name" value="DNA-INVERTASE FROM LAMBDOID PROPHAGE"/>
    <property type="match status" value="1"/>
</dbReference>
<reference evidence="9 10" key="1">
    <citation type="submission" date="2016-11" db="EMBL/GenBank/DDBJ databases">
        <authorList>
            <person name="Varghese N."/>
            <person name="Submissions S."/>
        </authorList>
    </citation>
    <scope>NUCLEOTIDE SEQUENCE [LARGE SCALE GENOMIC DNA]</scope>
    <source>
        <strain evidence="9 10">DSM 29620</strain>
    </source>
</reference>
<evidence type="ECO:0000256" key="6">
    <source>
        <dbReference type="PIRSR" id="PIRSR606118-50"/>
    </source>
</evidence>
<accession>A0A1H0IUH8</accession>
<dbReference type="SUPFAM" id="SSF53041">
    <property type="entry name" value="Resolvase-like"/>
    <property type="match status" value="1"/>
</dbReference>
<dbReference type="InterPro" id="IPR006118">
    <property type="entry name" value="Recombinase_CS"/>
</dbReference>
<keyword evidence="2" id="KW-0229">DNA integration</keyword>
<evidence type="ECO:0000256" key="3">
    <source>
        <dbReference type="ARBA" id="ARBA00023100"/>
    </source>
</evidence>
<dbReference type="CDD" id="cd03768">
    <property type="entry name" value="SR_ResInv"/>
    <property type="match status" value="1"/>
</dbReference>
<evidence type="ECO:0000259" key="8">
    <source>
        <dbReference type="PROSITE" id="PS51736"/>
    </source>
</evidence>
<evidence type="ECO:0000256" key="5">
    <source>
        <dbReference type="ARBA" id="ARBA00023172"/>
    </source>
</evidence>
<dbReference type="PROSITE" id="PS51736">
    <property type="entry name" value="RECOMBINASES_3"/>
    <property type="match status" value="1"/>
</dbReference>
<feature type="active site" description="O-(5'-phospho-DNA)-serine intermediate" evidence="6 7">
    <location>
        <position position="9"/>
    </location>
</feature>
<organism evidence="9 10">
    <name type="scientific">Lutimaribacter pacificus</name>
    <dbReference type="NCBI Taxonomy" id="391948"/>
    <lineage>
        <taxon>Bacteria</taxon>
        <taxon>Pseudomonadati</taxon>
        <taxon>Pseudomonadota</taxon>
        <taxon>Alphaproteobacteria</taxon>
        <taxon>Rhodobacterales</taxon>
        <taxon>Roseobacteraceae</taxon>
        <taxon>Lutimaribacter</taxon>
    </lineage>
</organism>
<dbReference type="GO" id="GO:0003677">
    <property type="term" value="F:DNA binding"/>
    <property type="evidence" value="ECO:0007669"/>
    <property type="project" value="UniProtKB-KW"/>
</dbReference>
<dbReference type="EMBL" id="FQZZ01000003">
    <property type="protein sequence ID" value="SHK17356.1"/>
    <property type="molecule type" value="Genomic_DNA"/>
</dbReference>
<dbReference type="SMART" id="SM00857">
    <property type="entry name" value="Resolvase"/>
    <property type="match status" value="1"/>
</dbReference>
<gene>
    <name evidence="9" type="ORF">SAMN05444142_103520</name>
</gene>
<evidence type="ECO:0000256" key="7">
    <source>
        <dbReference type="PROSITE-ProRule" id="PRU10137"/>
    </source>
</evidence>
<dbReference type="InterPro" id="IPR006119">
    <property type="entry name" value="Resolv_N"/>
</dbReference>
<dbReference type="PROSITE" id="PS00398">
    <property type="entry name" value="RECOMBINASES_2"/>
    <property type="match status" value="1"/>
</dbReference>
<keyword evidence="5" id="KW-0233">DNA recombination</keyword>
<dbReference type="Pfam" id="PF00239">
    <property type="entry name" value="Resolvase"/>
    <property type="match status" value="1"/>
</dbReference>
<dbReference type="OrthoDB" id="2290206at2"/>
<dbReference type="InterPro" id="IPR036162">
    <property type="entry name" value="Resolvase-like_N_sf"/>
</dbReference>
<keyword evidence="10" id="KW-1185">Reference proteome</keyword>
<name>A0A1H0IUH8_9RHOB</name>
<dbReference type="Proteomes" id="UP000324252">
    <property type="component" value="Unassembled WGS sequence"/>
</dbReference>
<comment type="similarity">
    <text evidence="1">Belongs to the site-specific recombinase resolvase family.</text>
</comment>
<dbReference type="Gene3D" id="3.40.50.1390">
    <property type="entry name" value="Resolvase, N-terminal catalytic domain"/>
    <property type="match status" value="1"/>
</dbReference>
<dbReference type="GO" id="GO:0015074">
    <property type="term" value="P:DNA integration"/>
    <property type="evidence" value="ECO:0007669"/>
    <property type="project" value="UniProtKB-KW"/>
</dbReference>
<feature type="domain" description="Resolvase/invertase-type recombinase catalytic" evidence="8">
    <location>
        <begin position="1"/>
        <end position="135"/>
    </location>
</feature>
<sequence>MNVGYARVSTDDQCLDLQVAALGAAGCDRIYEDHGVSGALMDRPGLAHALDALSAGDQFVVWRLDRLGRSLSGVVQTVDLLARKNVEFRSITEGLDTTSNCGRLIFHIMAALAEFERDLISERTRAGMRAAIGRGKRVGRPPALSERQLQEVSHELGRPVPDLSGLADRFGVSRRTLARHVKRLEG</sequence>
<dbReference type="AlphaFoldDB" id="A0A1H0IUH8"/>
<dbReference type="PANTHER" id="PTHR30461:SF2">
    <property type="entry name" value="SERINE RECOMBINASE PINE-RELATED"/>
    <property type="match status" value="1"/>
</dbReference>
<dbReference type="RefSeq" id="WP_149788635.1">
    <property type="nucleotide sequence ID" value="NZ_FNIO01000005.1"/>
</dbReference>
<dbReference type="GO" id="GO:0000150">
    <property type="term" value="F:DNA strand exchange activity"/>
    <property type="evidence" value="ECO:0007669"/>
    <property type="project" value="UniProtKB-KW"/>
</dbReference>
<proteinExistence type="inferred from homology"/>
<protein>
    <submittedName>
        <fullName evidence="9">Site-specific DNA recombinase</fullName>
    </submittedName>
</protein>
<evidence type="ECO:0000256" key="1">
    <source>
        <dbReference type="ARBA" id="ARBA00009913"/>
    </source>
</evidence>
<evidence type="ECO:0000256" key="4">
    <source>
        <dbReference type="ARBA" id="ARBA00023125"/>
    </source>
</evidence>
<dbReference type="PROSITE" id="PS51257">
    <property type="entry name" value="PROKAR_LIPOPROTEIN"/>
    <property type="match status" value="1"/>
</dbReference>
<dbReference type="InterPro" id="IPR050639">
    <property type="entry name" value="SSR_resolvase"/>
</dbReference>
<dbReference type="FunFam" id="3.40.50.1390:FF:000001">
    <property type="entry name" value="DNA recombinase"/>
    <property type="match status" value="1"/>
</dbReference>
<dbReference type="PROSITE" id="PS00397">
    <property type="entry name" value="RECOMBINASES_1"/>
    <property type="match status" value="1"/>
</dbReference>
<keyword evidence="4" id="KW-0238">DNA-binding</keyword>
<evidence type="ECO:0000313" key="10">
    <source>
        <dbReference type="Proteomes" id="UP000324252"/>
    </source>
</evidence>
<evidence type="ECO:0000313" key="9">
    <source>
        <dbReference type="EMBL" id="SHK17356.1"/>
    </source>
</evidence>